<keyword evidence="2" id="KW-1185">Reference proteome</keyword>
<reference evidence="1 2" key="1">
    <citation type="submission" date="2018-06" db="EMBL/GenBank/DDBJ databases">
        <authorList>
            <consortium name="Pathogen Informatics"/>
            <person name="Doyle S."/>
        </authorList>
    </citation>
    <scope>NUCLEOTIDE SEQUENCE [LARGE SCALE GENOMIC DNA]</scope>
    <source>
        <strain evidence="1 2">NCTC1934</strain>
    </source>
</reference>
<organism evidence="1 2">
    <name type="scientific">Nocardia otitidiscaviarum</name>
    <dbReference type="NCBI Taxonomy" id="1823"/>
    <lineage>
        <taxon>Bacteria</taxon>
        <taxon>Bacillati</taxon>
        <taxon>Actinomycetota</taxon>
        <taxon>Actinomycetes</taxon>
        <taxon>Mycobacteriales</taxon>
        <taxon>Nocardiaceae</taxon>
        <taxon>Nocardia</taxon>
    </lineage>
</organism>
<proteinExistence type="predicted"/>
<dbReference type="Proteomes" id="UP000255467">
    <property type="component" value="Unassembled WGS sequence"/>
</dbReference>
<accession>A0A378YAN7</accession>
<evidence type="ECO:0000313" key="2">
    <source>
        <dbReference type="Proteomes" id="UP000255467"/>
    </source>
</evidence>
<protein>
    <submittedName>
        <fullName evidence="1">Uncharacterized protein</fullName>
    </submittedName>
</protein>
<dbReference type="EMBL" id="UGRY01000002">
    <property type="protein sequence ID" value="SUA73908.1"/>
    <property type="molecule type" value="Genomic_DNA"/>
</dbReference>
<dbReference type="RefSeq" id="WP_157533791.1">
    <property type="nucleotide sequence ID" value="NZ_UGRY01000002.1"/>
</dbReference>
<evidence type="ECO:0000313" key="1">
    <source>
        <dbReference type="EMBL" id="SUA73908.1"/>
    </source>
</evidence>
<name>A0A378YAN7_9NOCA</name>
<sequence length="55" mass="6580">MTYPLPLSPLPLSDEHRESFWRRSGWSPGLPDREREAIEHRWDDESIEIAEVFGW</sequence>
<dbReference type="AlphaFoldDB" id="A0A378YAN7"/>
<dbReference type="STRING" id="1406858.GCA_000710895_00122"/>
<gene>
    <name evidence="1" type="ORF">NCTC1934_01318</name>
</gene>